<feature type="transmembrane region" description="Helical" evidence="6">
    <location>
        <begin position="67"/>
        <end position="87"/>
    </location>
</feature>
<evidence type="ECO:0000256" key="6">
    <source>
        <dbReference type="SAM" id="Phobius"/>
    </source>
</evidence>
<feature type="transmembrane region" description="Helical" evidence="6">
    <location>
        <begin position="403"/>
        <end position="424"/>
    </location>
</feature>
<evidence type="ECO:0000256" key="4">
    <source>
        <dbReference type="ARBA" id="ARBA00022989"/>
    </source>
</evidence>
<reference evidence="8 9" key="1">
    <citation type="submission" date="2020-01" db="EMBL/GenBank/DDBJ databases">
        <authorList>
            <consortium name="DOE Joint Genome Institute"/>
            <person name="Haridas S."/>
            <person name="Albert R."/>
            <person name="Binder M."/>
            <person name="Bloem J."/>
            <person name="Labutti K."/>
            <person name="Salamov A."/>
            <person name="Andreopoulos B."/>
            <person name="Baker S.E."/>
            <person name="Barry K."/>
            <person name="Bills G."/>
            <person name="Bluhm B.H."/>
            <person name="Cannon C."/>
            <person name="Castanera R."/>
            <person name="Culley D.E."/>
            <person name="Daum C."/>
            <person name="Ezra D."/>
            <person name="Gonzalez J.B."/>
            <person name="Henrissat B."/>
            <person name="Kuo A."/>
            <person name="Liang C."/>
            <person name="Lipzen A."/>
            <person name="Lutzoni F."/>
            <person name="Magnuson J."/>
            <person name="Mondo S."/>
            <person name="Nolan M."/>
            <person name="Ohm R."/>
            <person name="Pangilinan J."/>
            <person name="Park H.-J.H."/>
            <person name="Ramirez L."/>
            <person name="Alfaro M."/>
            <person name="Sun H."/>
            <person name="Tritt A."/>
            <person name="Yoshinaga Y."/>
            <person name="Zwiers L.-H.L."/>
            <person name="Turgeon B.G."/>
            <person name="Goodwin S.B."/>
            <person name="Spatafora J.W."/>
            <person name="Crous P.W."/>
            <person name="Grigoriev I.V."/>
        </authorList>
    </citation>
    <scope>NUCLEOTIDE SEQUENCE [LARGE SCALE GENOMIC DNA]</scope>
    <source>
        <strain evidence="8 9">CBS 611.86</strain>
    </source>
</reference>
<gene>
    <name evidence="8" type="ORF">BDV95DRAFT_508973</name>
</gene>
<dbReference type="InterPro" id="IPR036259">
    <property type="entry name" value="MFS_trans_sf"/>
</dbReference>
<evidence type="ECO:0000313" key="8">
    <source>
        <dbReference type="EMBL" id="KAF2864666.1"/>
    </source>
</evidence>
<keyword evidence="4 6" id="KW-1133">Transmembrane helix</keyword>
<dbReference type="FunFam" id="1.20.1250.20:FF:000011">
    <property type="entry name" value="MFS multidrug transporter, putative"/>
    <property type="match status" value="1"/>
</dbReference>
<evidence type="ECO:0000256" key="3">
    <source>
        <dbReference type="ARBA" id="ARBA00022692"/>
    </source>
</evidence>
<feature type="transmembrane region" description="Helical" evidence="6">
    <location>
        <begin position="335"/>
        <end position="357"/>
    </location>
</feature>
<keyword evidence="3 6" id="KW-0812">Transmembrane</keyword>
<feature type="transmembrane region" description="Helical" evidence="6">
    <location>
        <begin position="195"/>
        <end position="216"/>
    </location>
</feature>
<feature type="transmembrane region" description="Helical" evidence="6">
    <location>
        <begin position="471"/>
        <end position="493"/>
    </location>
</feature>
<feature type="transmembrane region" description="Helical" evidence="6">
    <location>
        <begin position="292"/>
        <end position="315"/>
    </location>
</feature>
<evidence type="ECO:0000256" key="5">
    <source>
        <dbReference type="ARBA" id="ARBA00023136"/>
    </source>
</evidence>
<feature type="domain" description="Major facilitator superfamily (MFS) profile" evidence="7">
    <location>
        <begin position="69"/>
        <end position="507"/>
    </location>
</feature>
<dbReference type="CDD" id="cd17323">
    <property type="entry name" value="MFS_Tpo1_MDR_like"/>
    <property type="match status" value="1"/>
</dbReference>
<feature type="transmembrane region" description="Helical" evidence="6">
    <location>
        <begin position="436"/>
        <end position="459"/>
    </location>
</feature>
<dbReference type="OrthoDB" id="5296287at2759"/>
<comment type="similarity">
    <text evidence="2">Belongs to the major facilitator superfamily.</text>
</comment>
<dbReference type="GO" id="GO:0022857">
    <property type="term" value="F:transmembrane transporter activity"/>
    <property type="evidence" value="ECO:0007669"/>
    <property type="project" value="InterPro"/>
</dbReference>
<dbReference type="SUPFAM" id="SSF103473">
    <property type="entry name" value="MFS general substrate transporter"/>
    <property type="match status" value="1"/>
</dbReference>
<comment type="caution">
    <text evidence="8">The sequence shown here is derived from an EMBL/GenBank/DDBJ whole genome shotgun (WGS) entry which is preliminary data.</text>
</comment>
<feature type="transmembrane region" description="Helical" evidence="6">
    <location>
        <begin position="135"/>
        <end position="154"/>
    </location>
</feature>
<dbReference type="EMBL" id="JAADJZ010000042">
    <property type="protein sequence ID" value="KAF2864666.1"/>
    <property type="molecule type" value="Genomic_DNA"/>
</dbReference>
<proteinExistence type="inferred from homology"/>
<name>A0A7C8HZK5_9PLEO</name>
<dbReference type="Proteomes" id="UP000481861">
    <property type="component" value="Unassembled WGS sequence"/>
</dbReference>
<dbReference type="PROSITE" id="PS50850">
    <property type="entry name" value="MFS"/>
    <property type="match status" value="1"/>
</dbReference>
<feature type="transmembrane region" description="Helical" evidence="6">
    <location>
        <begin position="160"/>
        <end position="183"/>
    </location>
</feature>
<dbReference type="PANTHER" id="PTHR23502">
    <property type="entry name" value="MAJOR FACILITATOR SUPERFAMILY"/>
    <property type="match status" value="1"/>
</dbReference>
<evidence type="ECO:0000256" key="2">
    <source>
        <dbReference type="ARBA" id="ARBA00008335"/>
    </source>
</evidence>
<dbReference type="Pfam" id="PF07690">
    <property type="entry name" value="MFS_1"/>
    <property type="match status" value="1"/>
</dbReference>
<feature type="transmembrane region" description="Helical" evidence="6">
    <location>
        <begin position="222"/>
        <end position="243"/>
    </location>
</feature>
<keyword evidence="9" id="KW-1185">Reference proteome</keyword>
<dbReference type="InterPro" id="IPR011701">
    <property type="entry name" value="MFS"/>
</dbReference>
<dbReference type="PANTHER" id="PTHR23502:SF68">
    <property type="entry name" value="MULTIDRUG TRANSPORTER, PUTATIVE (AFU_ORTHOLOGUE AFUA_3G01120)-RELATED"/>
    <property type="match status" value="1"/>
</dbReference>
<dbReference type="AlphaFoldDB" id="A0A7C8HZK5"/>
<protein>
    <submittedName>
        <fullName evidence="8">Major facilitator superfamily domain-containing protein</fullName>
    </submittedName>
</protein>
<keyword evidence="5 6" id="KW-0472">Membrane</keyword>
<comment type="subcellular location">
    <subcellularLocation>
        <location evidence="1">Membrane</location>
        <topology evidence="1">Multi-pass membrane protein</topology>
    </subcellularLocation>
</comment>
<dbReference type="InterPro" id="IPR020846">
    <property type="entry name" value="MFS_dom"/>
</dbReference>
<evidence type="ECO:0000313" key="9">
    <source>
        <dbReference type="Proteomes" id="UP000481861"/>
    </source>
</evidence>
<evidence type="ECO:0000256" key="1">
    <source>
        <dbReference type="ARBA" id="ARBA00004141"/>
    </source>
</evidence>
<feature type="transmembrane region" description="Helical" evidence="6">
    <location>
        <begin position="378"/>
        <end position="397"/>
    </location>
</feature>
<dbReference type="Gene3D" id="1.20.1250.20">
    <property type="entry name" value="MFS general substrate transporter like domains"/>
    <property type="match status" value="1"/>
</dbReference>
<accession>A0A7C8HZK5</accession>
<organism evidence="8 9">
    <name type="scientific">Massariosphaeria phaeospora</name>
    <dbReference type="NCBI Taxonomy" id="100035"/>
    <lineage>
        <taxon>Eukaryota</taxon>
        <taxon>Fungi</taxon>
        <taxon>Dikarya</taxon>
        <taxon>Ascomycota</taxon>
        <taxon>Pezizomycotina</taxon>
        <taxon>Dothideomycetes</taxon>
        <taxon>Pleosporomycetidae</taxon>
        <taxon>Pleosporales</taxon>
        <taxon>Pleosporales incertae sedis</taxon>
        <taxon>Massariosphaeria</taxon>
    </lineage>
</organism>
<evidence type="ECO:0000259" key="7">
    <source>
        <dbReference type="PROSITE" id="PS50850"/>
    </source>
</evidence>
<feature type="transmembrane region" description="Helical" evidence="6">
    <location>
        <begin position="107"/>
        <end position="128"/>
    </location>
</feature>
<dbReference type="GO" id="GO:0016020">
    <property type="term" value="C:membrane"/>
    <property type="evidence" value="ECO:0007669"/>
    <property type="project" value="UniProtKB-SubCell"/>
</dbReference>
<sequence>MASIASTAPRSDRAPAGDLEHDAASIHTSNGNVELHNDEKVKDPNIVEFDGPEDPENPLNWTPAKKFTAIAIISFLTFLSPLASTIIAPATEDVLKEFGSTSETLGAFVTSVYLLGYVAGPLVIAPLSEMYGRSIVYQVCTTLFFVFSLAGAVANSLNTLLAFRFLAGLAGACPVTIGAGSIADMVSKENRGGAMAAWALGPMFGPSIGPIAGGYLTPVKGWRWMFWVLAMLTGVSALLTLLLQESYPYIVLKRKTARLQKETGNPELRSALDTGKSTREFFIFSILRPLKMLIGSPVVFLIALYGSITYSYLYLCFTTFPRVFRGQYEFSQSQVGLVYLGIAVGSLVGLIICWALLDRMVASLTKRNGGEPRPEYRLPTVAIGALLVPAGLFLYGWTAEHKAHWFLPILGTGLLGAGMVIGYMASLTYLVDTYTVYAASVSASIVVLRSLMGALLPLAGNSMYNALGVGWGTSVLGFIAVAFIPAPLLLYIYGARIREIRLFGVVF</sequence>